<evidence type="ECO:0000256" key="5">
    <source>
        <dbReference type="ARBA" id="ARBA00022670"/>
    </source>
</evidence>
<evidence type="ECO:0000256" key="7">
    <source>
        <dbReference type="PIRSR" id="PIRSR600223-1"/>
    </source>
</evidence>
<dbReference type="InterPro" id="IPR019533">
    <property type="entry name" value="Peptidase_S26"/>
</dbReference>
<dbReference type="GO" id="GO:0005886">
    <property type="term" value="C:plasma membrane"/>
    <property type="evidence" value="ECO:0007669"/>
    <property type="project" value="UniProtKB-SubCell"/>
</dbReference>
<evidence type="ECO:0000259" key="9">
    <source>
        <dbReference type="Pfam" id="PF10502"/>
    </source>
</evidence>
<reference evidence="10" key="2">
    <citation type="submission" date="2021-04" db="EMBL/GenBank/DDBJ databases">
        <authorList>
            <person name="Gilroy R."/>
        </authorList>
    </citation>
    <scope>NUCLEOTIDE SEQUENCE</scope>
    <source>
        <strain evidence="10">12435</strain>
    </source>
</reference>
<gene>
    <name evidence="10" type="primary">lepB</name>
    <name evidence="10" type="ORF">H9892_02045</name>
</gene>
<feature type="domain" description="Peptidase S26" evidence="9">
    <location>
        <begin position="13"/>
        <end position="172"/>
    </location>
</feature>
<dbReference type="CDD" id="cd06530">
    <property type="entry name" value="S26_SPase_I"/>
    <property type="match status" value="1"/>
</dbReference>
<feature type="active site" evidence="7">
    <location>
        <position position="40"/>
    </location>
</feature>
<comment type="catalytic activity">
    <reaction evidence="1 8">
        <text>Cleavage of hydrophobic, N-terminal signal or leader sequences from secreted and periplasmic proteins.</text>
        <dbReference type="EC" id="3.4.21.89"/>
    </reaction>
</comment>
<dbReference type="PANTHER" id="PTHR43390:SF1">
    <property type="entry name" value="CHLOROPLAST PROCESSING PEPTIDASE"/>
    <property type="match status" value="1"/>
</dbReference>
<dbReference type="Gene3D" id="2.10.109.10">
    <property type="entry name" value="Umud Fragment, subunit A"/>
    <property type="match status" value="1"/>
</dbReference>
<reference evidence="10" key="1">
    <citation type="journal article" date="2021" name="PeerJ">
        <title>Extensive microbial diversity within the chicken gut microbiome revealed by metagenomics and culture.</title>
        <authorList>
            <person name="Gilroy R."/>
            <person name="Ravi A."/>
            <person name="Getino M."/>
            <person name="Pursley I."/>
            <person name="Horton D.L."/>
            <person name="Alikhan N.F."/>
            <person name="Baker D."/>
            <person name="Gharbi K."/>
            <person name="Hall N."/>
            <person name="Watson M."/>
            <person name="Adriaenssens E.M."/>
            <person name="Foster-Nyarko E."/>
            <person name="Jarju S."/>
            <person name="Secka A."/>
            <person name="Antonio M."/>
            <person name="Oren A."/>
            <person name="Chaudhuri R.R."/>
            <person name="La Ragione R."/>
            <person name="Hildebrand F."/>
            <person name="Pallen M.J."/>
        </authorList>
    </citation>
    <scope>NUCLEOTIDE SEQUENCE</scope>
    <source>
        <strain evidence="10">12435</strain>
    </source>
</reference>
<protein>
    <recommendedName>
        <fullName evidence="4 8">Signal peptidase I</fullName>
        <ecNumber evidence="4 8">3.4.21.89</ecNumber>
    </recommendedName>
</protein>
<dbReference type="GO" id="GO:0004252">
    <property type="term" value="F:serine-type endopeptidase activity"/>
    <property type="evidence" value="ECO:0007669"/>
    <property type="project" value="InterPro"/>
</dbReference>
<dbReference type="InterPro" id="IPR036286">
    <property type="entry name" value="LexA/Signal_pep-like_sf"/>
</dbReference>
<dbReference type="InterPro" id="IPR000223">
    <property type="entry name" value="Pept_S26A_signal_pept_1"/>
</dbReference>
<dbReference type="Pfam" id="PF10502">
    <property type="entry name" value="Peptidase_S26"/>
    <property type="match status" value="1"/>
</dbReference>
<comment type="subcellular location">
    <subcellularLocation>
        <location evidence="2">Cell membrane</location>
        <topology evidence="2">Single-pass type II membrane protein</topology>
    </subcellularLocation>
    <subcellularLocation>
        <location evidence="8">Membrane</location>
        <topology evidence="8">Single-pass type II membrane protein</topology>
    </subcellularLocation>
</comment>
<dbReference type="EC" id="3.4.21.89" evidence="4 8"/>
<name>A0A9D1Q040_9FIRM</name>
<comment type="caution">
    <text evidence="10">The sequence shown here is derived from an EMBL/GenBank/DDBJ whole genome shotgun (WGS) entry which is preliminary data.</text>
</comment>
<comment type="similarity">
    <text evidence="3 8">Belongs to the peptidase S26 family.</text>
</comment>
<dbReference type="Proteomes" id="UP000823990">
    <property type="component" value="Unassembled WGS sequence"/>
</dbReference>
<evidence type="ECO:0000256" key="6">
    <source>
        <dbReference type="ARBA" id="ARBA00022801"/>
    </source>
</evidence>
<dbReference type="InterPro" id="IPR019758">
    <property type="entry name" value="Pept_S26A_signal_pept_1_CS"/>
</dbReference>
<dbReference type="GO" id="GO:0009003">
    <property type="term" value="F:signal peptidase activity"/>
    <property type="evidence" value="ECO:0007669"/>
    <property type="project" value="UniProtKB-EC"/>
</dbReference>
<evidence type="ECO:0000256" key="8">
    <source>
        <dbReference type="RuleBase" id="RU362042"/>
    </source>
</evidence>
<keyword evidence="5 8" id="KW-0645">Protease</keyword>
<evidence type="ECO:0000256" key="4">
    <source>
        <dbReference type="ARBA" id="ARBA00013208"/>
    </source>
</evidence>
<dbReference type="PRINTS" id="PR00727">
    <property type="entry name" value="LEADERPTASE"/>
</dbReference>
<accession>A0A9D1Q040</accession>
<dbReference type="PROSITE" id="PS00761">
    <property type="entry name" value="SPASE_I_3"/>
    <property type="match status" value="1"/>
</dbReference>
<dbReference type="EMBL" id="DXHS01000035">
    <property type="protein sequence ID" value="HIW02100.1"/>
    <property type="molecule type" value="Genomic_DNA"/>
</dbReference>
<organism evidence="10 11">
    <name type="scientific">Candidatus Protoclostridium stercorigallinarum</name>
    <dbReference type="NCBI Taxonomy" id="2838741"/>
    <lineage>
        <taxon>Bacteria</taxon>
        <taxon>Bacillati</taxon>
        <taxon>Bacillota</taxon>
        <taxon>Clostridia</taxon>
        <taxon>Candidatus Protoclostridium</taxon>
    </lineage>
</organism>
<dbReference type="NCBIfam" id="TIGR02227">
    <property type="entry name" value="sigpep_I_bact"/>
    <property type="match status" value="1"/>
</dbReference>
<dbReference type="SUPFAM" id="SSF51306">
    <property type="entry name" value="LexA/Signal peptidase"/>
    <property type="match status" value="1"/>
</dbReference>
<sequence>MKRRGFGDALLYFAAALCLLLLAVTIINSAFSLCLVDGSSMWPTLRDGQYVTLYNSFTPECGDIVVFDCEEGTLIKRVVATEGQTVELRYAGDNVLELYVDGERAEEDYLGEPMTDAYVRHSGVFLRPDEIVTVPEGCLFVLGDNRNDSTDSRFASVGFVPIGSVRGKVAAIVPPGNITEFFVRLFMGGL</sequence>
<keyword evidence="6 8" id="KW-0378">Hydrolase</keyword>
<dbReference type="GO" id="GO:0006465">
    <property type="term" value="P:signal peptide processing"/>
    <property type="evidence" value="ECO:0007669"/>
    <property type="project" value="InterPro"/>
</dbReference>
<evidence type="ECO:0000256" key="3">
    <source>
        <dbReference type="ARBA" id="ARBA00009370"/>
    </source>
</evidence>
<dbReference type="InterPro" id="IPR019756">
    <property type="entry name" value="Pept_S26A_signal_pept_1_Ser-AS"/>
</dbReference>
<proteinExistence type="inferred from homology"/>
<evidence type="ECO:0000256" key="2">
    <source>
        <dbReference type="ARBA" id="ARBA00004401"/>
    </source>
</evidence>
<dbReference type="PANTHER" id="PTHR43390">
    <property type="entry name" value="SIGNAL PEPTIDASE I"/>
    <property type="match status" value="1"/>
</dbReference>
<dbReference type="AlphaFoldDB" id="A0A9D1Q040"/>
<evidence type="ECO:0000256" key="1">
    <source>
        <dbReference type="ARBA" id="ARBA00000677"/>
    </source>
</evidence>
<dbReference type="PROSITE" id="PS00501">
    <property type="entry name" value="SPASE_I_1"/>
    <property type="match status" value="1"/>
</dbReference>
<evidence type="ECO:0000313" key="11">
    <source>
        <dbReference type="Proteomes" id="UP000823990"/>
    </source>
</evidence>
<evidence type="ECO:0000313" key="10">
    <source>
        <dbReference type="EMBL" id="HIW02100.1"/>
    </source>
</evidence>
<feature type="active site" evidence="7">
    <location>
        <position position="76"/>
    </location>
</feature>